<keyword evidence="3" id="KW-1185">Reference proteome</keyword>
<evidence type="ECO:0000313" key="3">
    <source>
        <dbReference type="Proteomes" id="UP000002408"/>
    </source>
</evidence>
<dbReference type="EMBL" id="CP000780">
    <property type="protein sequence ID" value="ABS54937.1"/>
    <property type="molecule type" value="Genomic_DNA"/>
</dbReference>
<feature type="compositionally biased region" description="Low complexity" evidence="1">
    <location>
        <begin position="39"/>
        <end position="61"/>
    </location>
</feature>
<proteinExistence type="predicted"/>
<accession>A7I5C6</accession>
<feature type="region of interest" description="Disordered" evidence="1">
    <location>
        <begin position="33"/>
        <end position="89"/>
    </location>
</feature>
<name>A7I5C6_METB6</name>
<dbReference type="Proteomes" id="UP000002408">
    <property type="component" value="Chromosome"/>
</dbReference>
<dbReference type="RefSeq" id="WP_011991425.1">
    <property type="nucleotide sequence ID" value="NC_009712.1"/>
</dbReference>
<gene>
    <name evidence="2" type="ordered locus">Mboo_0418</name>
</gene>
<protein>
    <submittedName>
        <fullName evidence="2">Uncharacterized protein</fullName>
    </submittedName>
</protein>
<dbReference type="HOGENOM" id="CLU_1122613_0_0_2"/>
<evidence type="ECO:0000313" key="2">
    <source>
        <dbReference type="EMBL" id="ABS54937.1"/>
    </source>
</evidence>
<evidence type="ECO:0000256" key="1">
    <source>
        <dbReference type="SAM" id="MobiDB-lite"/>
    </source>
</evidence>
<sequence length="247" mass="25980" precursor="true">MVCPTLQPVKKWIAPLLVLVVIAAVMCGCTQNSSPGSSPAAQPTAAITTPEPAVPQVTTPEIAPPTAPESLNAQDTENESDEDTAGPAISAAGLPATITGLAGSAGGPVDNCVMTHTLPDILTDPDYGLNSAATSELAGFSPGQYATIRREYSETSSTIDYCGEGAVKTPIWTWYTISATITPNGHTLQTYNITLYADYLSTRITVVSTTGTLSPGLDYPYRAYVPMRLDDLEKNVHFELDALPQTS</sequence>
<organism evidence="2 3">
    <name type="scientific">Methanoregula boonei (strain DSM 21154 / JCM 14090 / 6A8)</name>
    <dbReference type="NCBI Taxonomy" id="456442"/>
    <lineage>
        <taxon>Archaea</taxon>
        <taxon>Methanobacteriati</taxon>
        <taxon>Methanobacteriota</taxon>
        <taxon>Stenosarchaea group</taxon>
        <taxon>Methanomicrobia</taxon>
        <taxon>Methanomicrobiales</taxon>
        <taxon>Methanoregulaceae</taxon>
        <taxon>Methanoregula</taxon>
    </lineage>
</organism>
<dbReference type="KEGG" id="mbn:Mboo_0418"/>
<dbReference type="GeneID" id="5410139"/>
<dbReference type="AlphaFoldDB" id="A7I5C6"/>
<reference evidence="3" key="1">
    <citation type="journal article" date="2015" name="Microbiology">
        <title>Genome of Methanoregula boonei 6A8 reveals adaptations to oligotrophic peatland environments.</title>
        <authorList>
            <person name="Braeuer S."/>
            <person name="Cadillo-Quiroz H."/>
            <person name="Kyrpides N."/>
            <person name="Woyke T."/>
            <person name="Goodwin L."/>
            <person name="Detter C."/>
            <person name="Podell S."/>
            <person name="Yavitt J.B."/>
            <person name="Zinder S.H."/>
        </authorList>
    </citation>
    <scope>NUCLEOTIDE SEQUENCE [LARGE SCALE GENOMIC DNA]</scope>
    <source>
        <strain evidence="3">DSM 21154 / JCM 14090 / 6A8</strain>
    </source>
</reference>